<protein>
    <submittedName>
        <fullName evidence="3">Uncharacterized protein</fullName>
    </submittedName>
</protein>
<dbReference type="InParanoid" id="A0A1S0TYS1"/>
<feature type="non-terminal residue" evidence="3">
    <location>
        <position position="140"/>
    </location>
</feature>
<feature type="compositionally biased region" description="Basic residues" evidence="1">
    <location>
        <begin position="71"/>
        <end position="81"/>
    </location>
</feature>
<feature type="transmembrane region" description="Helical" evidence="2">
    <location>
        <begin position="119"/>
        <end position="138"/>
    </location>
</feature>
<dbReference type="EMBL" id="JH712672">
    <property type="protein sequence ID" value="EFO22571.1"/>
    <property type="molecule type" value="Genomic_DNA"/>
</dbReference>
<gene>
    <name evidence="3" type="ORF">LOAG_05912</name>
</gene>
<proteinExistence type="predicted"/>
<name>A0A1S0TYS1_LOALO</name>
<evidence type="ECO:0000256" key="1">
    <source>
        <dbReference type="SAM" id="MobiDB-lite"/>
    </source>
</evidence>
<dbReference type="AlphaFoldDB" id="A0A1S0TYS1"/>
<dbReference type="CTD" id="9943324"/>
<dbReference type="KEGG" id="loa:LOAG_05912"/>
<organism evidence="3">
    <name type="scientific">Loa loa</name>
    <name type="common">Eye worm</name>
    <name type="synonym">Filaria loa</name>
    <dbReference type="NCBI Taxonomy" id="7209"/>
    <lineage>
        <taxon>Eukaryota</taxon>
        <taxon>Metazoa</taxon>
        <taxon>Ecdysozoa</taxon>
        <taxon>Nematoda</taxon>
        <taxon>Chromadorea</taxon>
        <taxon>Rhabditida</taxon>
        <taxon>Spirurina</taxon>
        <taxon>Spiruromorpha</taxon>
        <taxon>Filarioidea</taxon>
        <taxon>Onchocercidae</taxon>
        <taxon>Loa</taxon>
    </lineage>
</organism>
<evidence type="ECO:0000313" key="3">
    <source>
        <dbReference type="EMBL" id="EFO22571.1"/>
    </source>
</evidence>
<evidence type="ECO:0000256" key="2">
    <source>
        <dbReference type="SAM" id="Phobius"/>
    </source>
</evidence>
<sequence length="140" mass="16611">TKLLFRASQLFAFHYTLSIYFIGSLLCIGHKTKSIKKKKDRKINASFYSHTLVILTFSLNSIKRMIQEERKKRKRERKNKKGERAREEQKNDNIVKRTHLANHHHQHHHHHHHHQSSSFIIIIIIIVIIIVITVSSLVQL</sequence>
<keyword evidence="2" id="KW-1133">Transmembrane helix</keyword>
<feature type="compositionally biased region" description="Basic and acidic residues" evidence="1">
    <location>
        <begin position="82"/>
        <end position="94"/>
    </location>
</feature>
<feature type="non-terminal residue" evidence="3">
    <location>
        <position position="1"/>
    </location>
</feature>
<feature type="region of interest" description="Disordered" evidence="1">
    <location>
        <begin position="68"/>
        <end position="94"/>
    </location>
</feature>
<feature type="transmembrane region" description="Helical" evidence="2">
    <location>
        <begin position="12"/>
        <end position="29"/>
    </location>
</feature>
<keyword evidence="2" id="KW-0472">Membrane</keyword>
<accession>A0A1S0TYS1</accession>
<dbReference type="GeneID" id="9943324"/>
<reference evidence="3" key="1">
    <citation type="submission" date="2012-04" db="EMBL/GenBank/DDBJ databases">
        <title>The Genome Sequence of Loa loa.</title>
        <authorList>
            <consortium name="The Broad Institute Genome Sequencing Platform"/>
            <consortium name="Broad Institute Genome Sequencing Center for Infectious Disease"/>
            <person name="Nutman T.B."/>
            <person name="Fink D.L."/>
            <person name="Russ C."/>
            <person name="Young S."/>
            <person name="Zeng Q."/>
            <person name="Gargeya S."/>
            <person name="Alvarado L."/>
            <person name="Berlin A."/>
            <person name="Chapman S.B."/>
            <person name="Chen Z."/>
            <person name="Freedman E."/>
            <person name="Gellesch M."/>
            <person name="Goldberg J."/>
            <person name="Griggs A."/>
            <person name="Gujja S."/>
            <person name="Heilman E.R."/>
            <person name="Heiman D."/>
            <person name="Howarth C."/>
            <person name="Mehta T."/>
            <person name="Neiman D."/>
            <person name="Pearson M."/>
            <person name="Roberts A."/>
            <person name="Saif S."/>
            <person name="Shea T."/>
            <person name="Shenoy N."/>
            <person name="Sisk P."/>
            <person name="Stolte C."/>
            <person name="Sykes S."/>
            <person name="White J."/>
            <person name="Yandava C."/>
            <person name="Haas B."/>
            <person name="Henn M.R."/>
            <person name="Nusbaum C."/>
            <person name="Birren B."/>
        </authorList>
    </citation>
    <scope>NUCLEOTIDE SEQUENCE [LARGE SCALE GENOMIC DNA]</scope>
</reference>
<dbReference type="RefSeq" id="XP_003141497.1">
    <property type="nucleotide sequence ID" value="XM_003141449.2"/>
</dbReference>
<keyword evidence="2" id="KW-0812">Transmembrane</keyword>